<dbReference type="OrthoDB" id="539213at2759"/>
<reference evidence="4 5" key="1">
    <citation type="journal article" date="2013" name="PLoS Genet.">
        <title>Distinctive expansion of potential virulence genes in the genome of the oomycete fish pathogen Saprolegnia parasitica.</title>
        <authorList>
            <person name="Jiang R.H."/>
            <person name="de Bruijn I."/>
            <person name="Haas B.J."/>
            <person name="Belmonte R."/>
            <person name="Lobach L."/>
            <person name="Christie J."/>
            <person name="van den Ackerveken G."/>
            <person name="Bottin A."/>
            <person name="Bulone V."/>
            <person name="Diaz-Moreno S.M."/>
            <person name="Dumas B."/>
            <person name="Fan L."/>
            <person name="Gaulin E."/>
            <person name="Govers F."/>
            <person name="Grenville-Briggs L.J."/>
            <person name="Horner N.R."/>
            <person name="Levin J.Z."/>
            <person name="Mammella M."/>
            <person name="Meijer H.J."/>
            <person name="Morris P."/>
            <person name="Nusbaum C."/>
            <person name="Oome S."/>
            <person name="Phillips A.J."/>
            <person name="van Rooyen D."/>
            <person name="Rzeszutek E."/>
            <person name="Saraiva M."/>
            <person name="Secombes C.J."/>
            <person name="Seidl M.F."/>
            <person name="Snel B."/>
            <person name="Stassen J.H."/>
            <person name="Sykes S."/>
            <person name="Tripathy S."/>
            <person name="van den Berg H."/>
            <person name="Vega-Arreguin J.C."/>
            <person name="Wawra S."/>
            <person name="Young S.K."/>
            <person name="Zeng Q."/>
            <person name="Dieguez-Uribeondo J."/>
            <person name="Russ C."/>
            <person name="Tyler B.M."/>
            <person name="van West P."/>
        </authorList>
    </citation>
    <scope>NUCLEOTIDE SEQUENCE [LARGE SCALE GENOMIC DNA]</scope>
    <source>
        <strain evidence="4 5">CBS 223.65</strain>
    </source>
</reference>
<keyword evidence="5" id="KW-1185">Reference proteome</keyword>
<dbReference type="PANTHER" id="PTHR24173:SF74">
    <property type="entry name" value="ANKYRIN REPEAT DOMAIN-CONTAINING PROTEIN 16"/>
    <property type="match status" value="1"/>
</dbReference>
<dbReference type="InterPro" id="IPR002110">
    <property type="entry name" value="Ankyrin_rpt"/>
</dbReference>
<dbReference type="Pfam" id="PF12796">
    <property type="entry name" value="Ank_2"/>
    <property type="match status" value="1"/>
</dbReference>
<keyword evidence="2 3" id="KW-0040">ANK repeat</keyword>
<proteinExistence type="predicted"/>
<name>A0A067BT29_SAPPC</name>
<gene>
    <name evidence="4" type="ORF">SPRG_16807</name>
</gene>
<dbReference type="PROSITE" id="PS50297">
    <property type="entry name" value="ANK_REP_REGION"/>
    <property type="match status" value="2"/>
</dbReference>
<dbReference type="SUPFAM" id="SSF48403">
    <property type="entry name" value="Ankyrin repeat"/>
    <property type="match status" value="1"/>
</dbReference>
<dbReference type="PANTHER" id="PTHR24173">
    <property type="entry name" value="ANKYRIN REPEAT CONTAINING"/>
    <property type="match status" value="1"/>
</dbReference>
<feature type="repeat" description="ANK" evidence="3">
    <location>
        <begin position="42"/>
        <end position="74"/>
    </location>
</feature>
<dbReference type="AlphaFoldDB" id="A0A067BT29"/>
<dbReference type="STRING" id="695850.A0A067BT29"/>
<dbReference type="PROSITE" id="PS50088">
    <property type="entry name" value="ANK_REPEAT"/>
    <property type="match status" value="2"/>
</dbReference>
<accession>A0A067BT29</accession>
<feature type="repeat" description="ANK" evidence="3">
    <location>
        <begin position="9"/>
        <end position="41"/>
    </location>
</feature>
<dbReference type="EMBL" id="KK583568">
    <property type="protein sequence ID" value="KDO17787.1"/>
    <property type="molecule type" value="Genomic_DNA"/>
</dbReference>
<evidence type="ECO:0000256" key="3">
    <source>
        <dbReference type="PROSITE-ProRule" id="PRU00023"/>
    </source>
</evidence>
<dbReference type="Gene3D" id="1.25.40.20">
    <property type="entry name" value="Ankyrin repeat-containing domain"/>
    <property type="match status" value="2"/>
</dbReference>
<dbReference type="RefSeq" id="XP_012211503.1">
    <property type="nucleotide sequence ID" value="XM_012356113.1"/>
</dbReference>
<evidence type="ECO:0000313" key="4">
    <source>
        <dbReference type="EMBL" id="KDO17787.1"/>
    </source>
</evidence>
<dbReference type="Proteomes" id="UP000030745">
    <property type="component" value="Unassembled WGS sequence"/>
</dbReference>
<evidence type="ECO:0000313" key="5">
    <source>
        <dbReference type="Proteomes" id="UP000030745"/>
    </source>
</evidence>
<dbReference type="GeneID" id="24138398"/>
<dbReference type="InterPro" id="IPR036770">
    <property type="entry name" value="Ankyrin_rpt-contain_sf"/>
</dbReference>
<protein>
    <submittedName>
        <fullName evidence="4">Uncharacterized protein</fullName>
    </submittedName>
</protein>
<evidence type="ECO:0000256" key="2">
    <source>
        <dbReference type="ARBA" id="ARBA00023043"/>
    </source>
</evidence>
<dbReference type="VEuPathDB" id="FungiDB:SPRG_16807"/>
<dbReference type="KEGG" id="spar:SPRG_16807"/>
<dbReference type="SMART" id="SM00248">
    <property type="entry name" value="ANK"/>
    <property type="match status" value="2"/>
</dbReference>
<organism evidence="4 5">
    <name type="scientific">Saprolegnia parasitica (strain CBS 223.65)</name>
    <dbReference type="NCBI Taxonomy" id="695850"/>
    <lineage>
        <taxon>Eukaryota</taxon>
        <taxon>Sar</taxon>
        <taxon>Stramenopiles</taxon>
        <taxon>Oomycota</taxon>
        <taxon>Saprolegniomycetes</taxon>
        <taxon>Saprolegniales</taxon>
        <taxon>Saprolegniaceae</taxon>
        <taxon>Saprolegnia</taxon>
    </lineage>
</organism>
<evidence type="ECO:0000256" key="1">
    <source>
        <dbReference type="ARBA" id="ARBA00022737"/>
    </source>
</evidence>
<sequence length="144" mass="16135">MHANDSDLHGETALMLAARMGQTDVVRCLLKANAKVNLKNNRGETALWLAALSGHVDVVKQLLERYADIHIVNNVQARGSPEFRAAFAVHLARKDTDEAFTKQAFRKAIACSPALGRMFLNDCVTLDRRDMRFSQVHDSLFRLD</sequence>
<keyword evidence="1" id="KW-0677">Repeat</keyword>